<proteinExistence type="predicted"/>
<dbReference type="Pfam" id="PF19813">
    <property type="entry name" value="DUF6296"/>
    <property type="match status" value="1"/>
</dbReference>
<name>A0A239HGA5_9ACTN</name>
<dbReference type="InterPro" id="IPR046263">
    <property type="entry name" value="DUF6296"/>
</dbReference>
<gene>
    <name evidence="1" type="ORF">SAMN05216252_108337</name>
</gene>
<reference evidence="1 2" key="1">
    <citation type="submission" date="2017-06" db="EMBL/GenBank/DDBJ databases">
        <authorList>
            <person name="Kim H.J."/>
            <person name="Triplett B.A."/>
        </authorList>
    </citation>
    <scope>NUCLEOTIDE SEQUENCE [LARGE SCALE GENOMIC DNA]</scope>
    <source>
        <strain evidence="1 2">CGMCC 4.1858</strain>
    </source>
</reference>
<sequence length="71" mass="7685">MSHAETYDLTFPVSGDTVVVKRTERKGAGGHPVYSDDTGIVQAEISDRGEVRMLATGGHQRHDVPSRATPH</sequence>
<keyword evidence="2" id="KW-1185">Reference proteome</keyword>
<organism evidence="1 2">
    <name type="scientific">Actinacidiphila glaucinigra</name>
    <dbReference type="NCBI Taxonomy" id="235986"/>
    <lineage>
        <taxon>Bacteria</taxon>
        <taxon>Bacillati</taxon>
        <taxon>Actinomycetota</taxon>
        <taxon>Actinomycetes</taxon>
        <taxon>Kitasatosporales</taxon>
        <taxon>Streptomycetaceae</taxon>
        <taxon>Actinacidiphila</taxon>
    </lineage>
</organism>
<dbReference type="AlphaFoldDB" id="A0A239HGA5"/>
<accession>A0A239HGA5</accession>
<dbReference type="OrthoDB" id="3854813at2"/>
<dbReference type="RefSeq" id="WP_018563588.1">
    <property type="nucleotide sequence ID" value="NZ_CP108152.1"/>
</dbReference>
<evidence type="ECO:0000313" key="2">
    <source>
        <dbReference type="Proteomes" id="UP000198280"/>
    </source>
</evidence>
<evidence type="ECO:0000313" key="1">
    <source>
        <dbReference type="EMBL" id="SNS79873.1"/>
    </source>
</evidence>
<dbReference type="GeneID" id="95786151"/>
<dbReference type="Proteomes" id="UP000198280">
    <property type="component" value="Unassembled WGS sequence"/>
</dbReference>
<protein>
    <submittedName>
        <fullName evidence="1">Uncharacterized protein</fullName>
    </submittedName>
</protein>
<dbReference type="EMBL" id="FZOF01000008">
    <property type="protein sequence ID" value="SNS79873.1"/>
    <property type="molecule type" value="Genomic_DNA"/>
</dbReference>